<feature type="region of interest" description="Disordered" evidence="1">
    <location>
        <begin position="1"/>
        <end position="33"/>
    </location>
</feature>
<sequence length="64" mass="6684">MPEGWGPAQGAHGRTRVRTVEGLSGTRVHADNSNSMAAAHPTLCMSSSPVHAHHRAWAALKGSS</sequence>
<evidence type="ECO:0000256" key="1">
    <source>
        <dbReference type="SAM" id="MobiDB-lite"/>
    </source>
</evidence>
<evidence type="ECO:0000313" key="3">
    <source>
        <dbReference type="Proteomes" id="UP000011682"/>
    </source>
</evidence>
<accession>S9PC08</accession>
<dbReference type="EMBL" id="ANAH02000015">
    <property type="protein sequence ID" value="EPX59822.1"/>
    <property type="molecule type" value="Genomic_DNA"/>
</dbReference>
<dbReference type="AlphaFoldDB" id="S9PC08"/>
<protein>
    <submittedName>
        <fullName evidence="2">Uncharacterized protein</fullName>
    </submittedName>
</protein>
<evidence type="ECO:0000313" key="2">
    <source>
        <dbReference type="EMBL" id="EPX59822.1"/>
    </source>
</evidence>
<gene>
    <name evidence="2" type="ORF">D187_002566</name>
</gene>
<comment type="caution">
    <text evidence="2">The sequence shown here is derived from an EMBL/GenBank/DDBJ whole genome shotgun (WGS) entry which is preliminary data.</text>
</comment>
<keyword evidence="3" id="KW-1185">Reference proteome</keyword>
<proteinExistence type="predicted"/>
<dbReference type="Proteomes" id="UP000011682">
    <property type="component" value="Unassembled WGS sequence"/>
</dbReference>
<organism evidence="2 3">
    <name type="scientific">Cystobacter fuscus (strain ATCC 25194 / DSM 2262 / NBRC 100088 / M29)</name>
    <dbReference type="NCBI Taxonomy" id="1242864"/>
    <lineage>
        <taxon>Bacteria</taxon>
        <taxon>Pseudomonadati</taxon>
        <taxon>Myxococcota</taxon>
        <taxon>Myxococcia</taxon>
        <taxon>Myxococcales</taxon>
        <taxon>Cystobacterineae</taxon>
        <taxon>Archangiaceae</taxon>
        <taxon>Cystobacter</taxon>
    </lineage>
</organism>
<reference evidence="2" key="1">
    <citation type="submission" date="2013-05" db="EMBL/GenBank/DDBJ databases">
        <title>Genome assembly of Cystobacter fuscus DSM 2262.</title>
        <authorList>
            <person name="Sharma G."/>
            <person name="Khatri I."/>
            <person name="Kaur C."/>
            <person name="Mayilraj S."/>
            <person name="Subramanian S."/>
        </authorList>
    </citation>
    <scope>NUCLEOTIDE SEQUENCE [LARGE SCALE GENOMIC DNA]</scope>
    <source>
        <strain evidence="2">DSM 2262</strain>
    </source>
</reference>
<name>S9PC08_CYSF2</name>